<dbReference type="PANTHER" id="PTHR23527">
    <property type="entry name" value="BLL3282 PROTEIN"/>
    <property type="match status" value="1"/>
</dbReference>
<dbReference type="InterPro" id="IPR036259">
    <property type="entry name" value="MFS_trans_sf"/>
</dbReference>
<evidence type="ECO:0000313" key="8">
    <source>
        <dbReference type="Proteomes" id="UP001236795"/>
    </source>
</evidence>
<evidence type="ECO:0000256" key="1">
    <source>
        <dbReference type="ARBA" id="ARBA00004651"/>
    </source>
</evidence>
<feature type="transmembrane region" description="Helical" evidence="5">
    <location>
        <begin position="305"/>
        <end position="330"/>
    </location>
</feature>
<feature type="transmembrane region" description="Helical" evidence="5">
    <location>
        <begin position="48"/>
        <end position="70"/>
    </location>
</feature>
<accession>A0ABU0KNV5</accession>
<feature type="transmembrane region" description="Helical" evidence="5">
    <location>
        <begin position="21"/>
        <end position="42"/>
    </location>
</feature>
<dbReference type="EMBL" id="JAUSWC010000029">
    <property type="protein sequence ID" value="MDQ0491116.1"/>
    <property type="molecule type" value="Genomic_DNA"/>
</dbReference>
<comment type="subcellular location">
    <subcellularLocation>
        <location evidence="1">Cell membrane</location>
        <topology evidence="1">Multi-pass membrane protein</topology>
    </subcellularLocation>
</comment>
<name>A0ABU0KNV5_9ACTN</name>
<feature type="transmembrane region" description="Helical" evidence="5">
    <location>
        <begin position="279"/>
        <end position="299"/>
    </location>
</feature>
<dbReference type="Gene3D" id="1.20.1250.20">
    <property type="entry name" value="MFS general substrate transporter like domains"/>
    <property type="match status" value="2"/>
</dbReference>
<dbReference type="Pfam" id="PF07690">
    <property type="entry name" value="MFS_1"/>
    <property type="match status" value="1"/>
</dbReference>
<organism evidence="7 8">
    <name type="scientific">Streptomyces thermodiastaticus</name>
    <dbReference type="NCBI Taxonomy" id="44061"/>
    <lineage>
        <taxon>Bacteria</taxon>
        <taxon>Bacillati</taxon>
        <taxon>Actinomycetota</taxon>
        <taxon>Actinomycetes</taxon>
        <taxon>Kitasatosporales</taxon>
        <taxon>Streptomycetaceae</taxon>
        <taxon>Streptomyces</taxon>
    </lineage>
</organism>
<dbReference type="SUPFAM" id="SSF103473">
    <property type="entry name" value="MFS general substrate transporter"/>
    <property type="match status" value="1"/>
</dbReference>
<evidence type="ECO:0000256" key="2">
    <source>
        <dbReference type="ARBA" id="ARBA00022692"/>
    </source>
</evidence>
<proteinExistence type="predicted"/>
<feature type="transmembrane region" description="Helical" evidence="5">
    <location>
        <begin position="207"/>
        <end position="228"/>
    </location>
</feature>
<evidence type="ECO:0000256" key="5">
    <source>
        <dbReference type="SAM" id="Phobius"/>
    </source>
</evidence>
<dbReference type="PROSITE" id="PS50850">
    <property type="entry name" value="MFS"/>
    <property type="match status" value="1"/>
</dbReference>
<feature type="transmembrane region" description="Helical" evidence="5">
    <location>
        <begin position="370"/>
        <end position="390"/>
    </location>
</feature>
<dbReference type="PANTHER" id="PTHR23527:SF1">
    <property type="entry name" value="BLL3282 PROTEIN"/>
    <property type="match status" value="1"/>
</dbReference>
<feature type="transmembrane region" description="Helical" evidence="5">
    <location>
        <begin position="248"/>
        <end position="267"/>
    </location>
</feature>
<gene>
    <name evidence="7" type="ORF">QO019_006001</name>
</gene>
<comment type="caution">
    <text evidence="7">The sequence shown here is derived from an EMBL/GenBank/DDBJ whole genome shotgun (WGS) entry which is preliminary data.</text>
</comment>
<evidence type="ECO:0000256" key="4">
    <source>
        <dbReference type="ARBA" id="ARBA00023136"/>
    </source>
</evidence>
<keyword evidence="3 5" id="KW-1133">Transmembrane helix</keyword>
<feature type="transmembrane region" description="Helical" evidence="5">
    <location>
        <begin position="342"/>
        <end position="364"/>
    </location>
</feature>
<feature type="transmembrane region" description="Helical" evidence="5">
    <location>
        <begin position="82"/>
        <end position="104"/>
    </location>
</feature>
<dbReference type="Proteomes" id="UP001236795">
    <property type="component" value="Unassembled WGS sequence"/>
</dbReference>
<keyword evidence="4 5" id="KW-0472">Membrane</keyword>
<keyword evidence="8" id="KW-1185">Reference proteome</keyword>
<evidence type="ECO:0000259" key="6">
    <source>
        <dbReference type="PROSITE" id="PS50850"/>
    </source>
</evidence>
<protein>
    <submittedName>
        <fullName evidence="7">MFS family arabinose efflux permease</fullName>
    </submittedName>
</protein>
<keyword evidence="2 5" id="KW-0812">Transmembrane</keyword>
<reference evidence="7 8" key="1">
    <citation type="submission" date="2023-07" db="EMBL/GenBank/DDBJ databases">
        <title>Genomic Encyclopedia of Type Strains, Phase IV (KMG-IV): sequencing the most valuable type-strain genomes for metagenomic binning, comparative biology and taxonomic classification.</title>
        <authorList>
            <person name="Goeker M."/>
        </authorList>
    </citation>
    <scope>NUCLEOTIDE SEQUENCE [LARGE SCALE GENOMIC DNA]</scope>
    <source>
        <strain evidence="7 8">DSM 40573</strain>
    </source>
</reference>
<dbReference type="InterPro" id="IPR052952">
    <property type="entry name" value="MFS-Transporter"/>
</dbReference>
<sequence length="411" mass="40933">MGTSAFDKDRRPVPRTFGLTLTLSMGAGPLALYTLTATAPLVTADLGIGGAQLGVLPATAFVLAALVSPFAGRYTDRLSGKVVLAVLFTGAGLALLGVAAAPSYGWLLVAVALSGATQALSNPVTNQLIAAHVSQGQRGGLMGVKQSGVQMSQFGAGLLLPSVALWWGWRGAALAAAVVAVAGLVMVRGAVPAVPPSPSRGTGHRLAALPAGVWWLTGYALASGAAIQATNVYLPLYAFERLEMPVRAAGLTVAVAGGVGLVARIAWGRSADRVRNPYPLLAVLASVSALAVGGLMVADTLDAPALVWAGAAVFGASGIAANVVIMLALVRTTPLNVVGSASGVLAVGLYLGFALGPVCFGLVADAAGSYGPAWSGVLAANVVAAGVAFAGRRVHRAERRTPAAGAPPGTA</sequence>
<dbReference type="InterPro" id="IPR020846">
    <property type="entry name" value="MFS_dom"/>
</dbReference>
<feature type="transmembrane region" description="Helical" evidence="5">
    <location>
        <begin position="167"/>
        <end position="187"/>
    </location>
</feature>
<evidence type="ECO:0000256" key="3">
    <source>
        <dbReference type="ARBA" id="ARBA00022989"/>
    </source>
</evidence>
<dbReference type="RefSeq" id="WP_019521467.1">
    <property type="nucleotide sequence ID" value="NZ_JAUSWC010000029.1"/>
</dbReference>
<feature type="domain" description="Major facilitator superfamily (MFS) profile" evidence="6">
    <location>
        <begin position="17"/>
        <end position="398"/>
    </location>
</feature>
<evidence type="ECO:0000313" key="7">
    <source>
        <dbReference type="EMBL" id="MDQ0491116.1"/>
    </source>
</evidence>
<dbReference type="InterPro" id="IPR011701">
    <property type="entry name" value="MFS"/>
</dbReference>